<dbReference type="GO" id="GO:0008028">
    <property type="term" value="F:monocarboxylic acid transmembrane transporter activity"/>
    <property type="evidence" value="ECO:0007669"/>
    <property type="project" value="TreeGrafter"/>
</dbReference>
<dbReference type="VEuPathDB" id="VectorBase:LOC119182072"/>
<feature type="transmembrane region" description="Helical" evidence="1">
    <location>
        <begin position="339"/>
        <end position="359"/>
    </location>
</feature>
<feature type="transmembrane region" description="Helical" evidence="1">
    <location>
        <begin position="45"/>
        <end position="73"/>
    </location>
</feature>
<gene>
    <name evidence="2" type="ORF">HPB51_003794</name>
</gene>
<comment type="caution">
    <text evidence="2">The sequence shown here is derived from an EMBL/GenBank/DDBJ whole genome shotgun (WGS) entry which is preliminary data.</text>
</comment>
<dbReference type="InterPro" id="IPR036259">
    <property type="entry name" value="MFS_trans_sf"/>
</dbReference>
<dbReference type="InterPro" id="IPR050327">
    <property type="entry name" value="Proton-linked_MCT"/>
</dbReference>
<feature type="transmembrane region" description="Helical" evidence="1">
    <location>
        <begin position="176"/>
        <end position="197"/>
    </location>
</feature>
<feature type="transmembrane region" description="Helical" evidence="1">
    <location>
        <begin position="85"/>
        <end position="104"/>
    </location>
</feature>
<feature type="transmembrane region" description="Helical" evidence="1">
    <location>
        <begin position="409"/>
        <end position="428"/>
    </location>
</feature>
<feature type="transmembrane region" description="Helical" evidence="1">
    <location>
        <begin position="316"/>
        <end position="333"/>
    </location>
</feature>
<feature type="transmembrane region" description="Helical" evidence="1">
    <location>
        <begin position="285"/>
        <end position="304"/>
    </location>
</feature>
<reference evidence="2" key="2">
    <citation type="submission" date="2021-09" db="EMBL/GenBank/DDBJ databases">
        <authorList>
            <person name="Jia N."/>
            <person name="Wang J."/>
            <person name="Shi W."/>
            <person name="Du L."/>
            <person name="Sun Y."/>
            <person name="Zhan W."/>
            <person name="Jiang J."/>
            <person name="Wang Q."/>
            <person name="Zhang B."/>
            <person name="Ji P."/>
            <person name="Sakyi L.B."/>
            <person name="Cui X."/>
            <person name="Yuan T."/>
            <person name="Jiang B."/>
            <person name="Yang W."/>
            <person name="Lam T.T.-Y."/>
            <person name="Chang Q."/>
            <person name="Ding S."/>
            <person name="Wang X."/>
            <person name="Zhu J."/>
            <person name="Ruan X."/>
            <person name="Zhao L."/>
            <person name="Wei J."/>
            <person name="Que T."/>
            <person name="Du C."/>
            <person name="Cheng J."/>
            <person name="Dai P."/>
            <person name="Han X."/>
            <person name="Huang E."/>
            <person name="Gao Y."/>
            <person name="Liu J."/>
            <person name="Shao H."/>
            <person name="Ye R."/>
            <person name="Li L."/>
            <person name="Wei W."/>
            <person name="Wang X."/>
            <person name="Wang C."/>
            <person name="Huo Q."/>
            <person name="Li W."/>
            <person name="Guo W."/>
            <person name="Chen H."/>
            <person name="Chen S."/>
            <person name="Zhou L."/>
            <person name="Zhou L."/>
            <person name="Ni X."/>
            <person name="Tian J."/>
            <person name="Zhou Y."/>
            <person name="Sheng Y."/>
            <person name="Liu T."/>
            <person name="Pan Y."/>
            <person name="Xia L."/>
            <person name="Li J."/>
            <person name="Zhao F."/>
            <person name="Cao W."/>
        </authorList>
    </citation>
    <scope>NUCLEOTIDE SEQUENCE</scope>
    <source>
        <strain evidence="2">Rmic-2018</strain>
        <tissue evidence="2">Larvae</tissue>
    </source>
</reference>
<evidence type="ECO:0000313" key="2">
    <source>
        <dbReference type="EMBL" id="KAH8038874.1"/>
    </source>
</evidence>
<dbReference type="PANTHER" id="PTHR11360:SF303">
    <property type="entry name" value="MAJOR FACILITATOR SUPERFAMILY (MFS) PROFILE DOMAIN-CONTAINING PROTEIN"/>
    <property type="match status" value="1"/>
</dbReference>
<dbReference type="InterPro" id="IPR011701">
    <property type="entry name" value="MFS"/>
</dbReference>
<keyword evidence="3" id="KW-1185">Reference proteome</keyword>
<feature type="transmembrane region" description="Helical" evidence="1">
    <location>
        <begin position="116"/>
        <end position="137"/>
    </location>
</feature>
<feature type="transmembrane region" description="Helical" evidence="1">
    <location>
        <begin position="203"/>
        <end position="222"/>
    </location>
</feature>
<proteinExistence type="predicted"/>
<dbReference type="Proteomes" id="UP000821866">
    <property type="component" value="Chromosome 1"/>
</dbReference>
<name>A0A9J6EWZ8_RHIMP</name>
<dbReference type="EMBL" id="JABSTU010000001">
    <property type="protein sequence ID" value="KAH8038874.1"/>
    <property type="molecule type" value="Genomic_DNA"/>
</dbReference>
<organism evidence="2 3">
    <name type="scientific">Rhipicephalus microplus</name>
    <name type="common">Cattle tick</name>
    <name type="synonym">Boophilus microplus</name>
    <dbReference type="NCBI Taxonomy" id="6941"/>
    <lineage>
        <taxon>Eukaryota</taxon>
        <taxon>Metazoa</taxon>
        <taxon>Ecdysozoa</taxon>
        <taxon>Arthropoda</taxon>
        <taxon>Chelicerata</taxon>
        <taxon>Arachnida</taxon>
        <taxon>Acari</taxon>
        <taxon>Parasitiformes</taxon>
        <taxon>Ixodida</taxon>
        <taxon>Ixodoidea</taxon>
        <taxon>Ixodidae</taxon>
        <taxon>Rhipicephalinae</taxon>
        <taxon>Rhipicephalus</taxon>
        <taxon>Boophilus</taxon>
    </lineage>
</organism>
<dbReference type="PANTHER" id="PTHR11360">
    <property type="entry name" value="MONOCARBOXYLATE TRANSPORTER"/>
    <property type="match status" value="1"/>
</dbReference>
<reference evidence="2" key="1">
    <citation type="journal article" date="2020" name="Cell">
        <title>Large-Scale Comparative Analyses of Tick Genomes Elucidate Their Genetic Diversity and Vector Capacities.</title>
        <authorList>
            <consortium name="Tick Genome and Microbiome Consortium (TIGMIC)"/>
            <person name="Jia N."/>
            <person name="Wang J."/>
            <person name="Shi W."/>
            <person name="Du L."/>
            <person name="Sun Y."/>
            <person name="Zhan W."/>
            <person name="Jiang J.F."/>
            <person name="Wang Q."/>
            <person name="Zhang B."/>
            <person name="Ji P."/>
            <person name="Bell-Sakyi L."/>
            <person name="Cui X.M."/>
            <person name="Yuan T.T."/>
            <person name="Jiang B.G."/>
            <person name="Yang W.F."/>
            <person name="Lam T.T."/>
            <person name="Chang Q.C."/>
            <person name="Ding S.J."/>
            <person name="Wang X.J."/>
            <person name="Zhu J.G."/>
            <person name="Ruan X.D."/>
            <person name="Zhao L."/>
            <person name="Wei J.T."/>
            <person name="Ye R.Z."/>
            <person name="Que T.C."/>
            <person name="Du C.H."/>
            <person name="Zhou Y.H."/>
            <person name="Cheng J.X."/>
            <person name="Dai P.F."/>
            <person name="Guo W.B."/>
            <person name="Han X.H."/>
            <person name="Huang E.J."/>
            <person name="Li L.F."/>
            <person name="Wei W."/>
            <person name="Gao Y.C."/>
            <person name="Liu J.Z."/>
            <person name="Shao H.Z."/>
            <person name="Wang X."/>
            <person name="Wang C.C."/>
            <person name="Yang T.C."/>
            <person name="Huo Q.B."/>
            <person name="Li W."/>
            <person name="Chen H.Y."/>
            <person name="Chen S.E."/>
            <person name="Zhou L.G."/>
            <person name="Ni X.B."/>
            <person name="Tian J.H."/>
            <person name="Sheng Y."/>
            <person name="Liu T."/>
            <person name="Pan Y.S."/>
            <person name="Xia L.Y."/>
            <person name="Li J."/>
            <person name="Zhao F."/>
            <person name="Cao W.C."/>
        </authorList>
    </citation>
    <scope>NUCLEOTIDE SEQUENCE</scope>
    <source>
        <strain evidence="2">Rmic-2018</strain>
    </source>
</reference>
<dbReference type="AlphaFoldDB" id="A0A9J6EWZ8"/>
<feature type="transmembrane region" description="Helical" evidence="1">
    <location>
        <begin position="371"/>
        <end position="389"/>
    </location>
</feature>
<protein>
    <recommendedName>
        <fullName evidence="4">Monocarboxylate transporter</fullName>
    </recommendedName>
</protein>
<evidence type="ECO:0000256" key="1">
    <source>
        <dbReference type="SAM" id="Phobius"/>
    </source>
</evidence>
<sequence>MSSSVFSCSRPFRVFSLSYPGPEVKPATSRRRSEYGGQENMDRNWGIAVAAAVASFFNLATQINSGFFFVAIMDTFYVGHSNASWPQSVFNIMTYSGSLIVVVLQRHFTVSQITLLGSLMLWIPLIGAAFAPNIAVMTLTLGALHGMGAGIVLVSFMVTLGLHFDKYLAVASGLRDAGTTLCAFAFPSLLSFLNSRYGLRGTLLIYSALAMNVTVVALFLWLPEAYASDNECQQSLASLLRMLTVLKAPSFYVVVLCATVEIYGYTVFLETIDAYALDKGASRQAADMAITYATIAEIVGYVGVPLIADMNFVSRPTLMTICFTLLTLWYALVPYTSWPITYVVDDALLITFIAAASSLRCSLMTQYFGAVRVPLCMTALGLLLIPLQLSSPTIIGYFRDDLGSYDGMYRALAVLHFVVVMLYIPLAVHERRKKTGSFKTHTNPFVHTTKL</sequence>
<feature type="transmembrane region" description="Helical" evidence="1">
    <location>
        <begin position="143"/>
        <end position="164"/>
    </location>
</feature>
<keyword evidence="1" id="KW-0472">Membrane</keyword>
<accession>A0A9J6EWZ8</accession>
<dbReference type="Gene3D" id="1.20.1250.20">
    <property type="entry name" value="MFS general substrate transporter like domains"/>
    <property type="match status" value="1"/>
</dbReference>
<keyword evidence="1" id="KW-0812">Transmembrane</keyword>
<dbReference type="SUPFAM" id="SSF103473">
    <property type="entry name" value="MFS general substrate transporter"/>
    <property type="match status" value="1"/>
</dbReference>
<dbReference type="Pfam" id="PF07690">
    <property type="entry name" value="MFS_1"/>
    <property type="match status" value="1"/>
</dbReference>
<evidence type="ECO:0000313" key="3">
    <source>
        <dbReference type="Proteomes" id="UP000821866"/>
    </source>
</evidence>
<feature type="transmembrane region" description="Helical" evidence="1">
    <location>
        <begin position="243"/>
        <end position="265"/>
    </location>
</feature>
<keyword evidence="1" id="KW-1133">Transmembrane helix</keyword>
<evidence type="ECO:0008006" key="4">
    <source>
        <dbReference type="Google" id="ProtNLM"/>
    </source>
</evidence>